<feature type="transmembrane region" description="Helical" evidence="1">
    <location>
        <begin position="376"/>
        <end position="397"/>
    </location>
</feature>
<organism evidence="2 3">
    <name type="scientific">Halogranum salarium B-1</name>
    <dbReference type="NCBI Taxonomy" id="1210908"/>
    <lineage>
        <taxon>Archaea</taxon>
        <taxon>Methanobacteriati</taxon>
        <taxon>Methanobacteriota</taxon>
        <taxon>Stenosarchaea group</taxon>
        <taxon>Halobacteria</taxon>
        <taxon>Halobacteriales</taxon>
        <taxon>Haloferacaceae</taxon>
    </lineage>
</organism>
<dbReference type="eggNOG" id="arCOG02771">
    <property type="taxonomic scope" value="Archaea"/>
</dbReference>
<gene>
    <name evidence="2" type="ORF">HSB1_48090</name>
</gene>
<evidence type="ECO:0000313" key="2">
    <source>
        <dbReference type="EMBL" id="EJN56992.1"/>
    </source>
</evidence>
<comment type="caution">
    <text evidence="2">The sequence shown here is derived from an EMBL/GenBank/DDBJ whole genome shotgun (WGS) entry which is preliminary data.</text>
</comment>
<name>J3ESP8_9EURY</name>
<evidence type="ECO:0000313" key="3">
    <source>
        <dbReference type="Proteomes" id="UP000007813"/>
    </source>
</evidence>
<feature type="transmembrane region" description="Helical" evidence="1">
    <location>
        <begin position="191"/>
        <end position="214"/>
    </location>
</feature>
<dbReference type="PATRIC" id="fig|1210908.3.peg.4476"/>
<feature type="transmembrane region" description="Helical" evidence="1">
    <location>
        <begin position="466"/>
        <end position="486"/>
    </location>
</feature>
<feature type="transmembrane region" description="Helical" evidence="1">
    <location>
        <begin position="418"/>
        <end position="446"/>
    </location>
</feature>
<accession>J3ESP8</accession>
<keyword evidence="1" id="KW-0472">Membrane</keyword>
<feature type="transmembrane region" description="Helical" evidence="1">
    <location>
        <begin position="506"/>
        <end position="524"/>
    </location>
</feature>
<dbReference type="Proteomes" id="UP000007813">
    <property type="component" value="Unassembled WGS sequence"/>
</dbReference>
<keyword evidence="1" id="KW-0812">Transmembrane</keyword>
<feature type="transmembrane region" description="Helical" evidence="1">
    <location>
        <begin position="117"/>
        <end position="137"/>
    </location>
</feature>
<feature type="transmembrane region" description="Helical" evidence="1">
    <location>
        <begin position="76"/>
        <end position="97"/>
    </location>
</feature>
<protein>
    <submittedName>
        <fullName evidence="2">Uncharacterized protein</fullName>
    </submittedName>
</protein>
<feature type="transmembrane region" description="Helical" evidence="1">
    <location>
        <begin position="268"/>
        <end position="288"/>
    </location>
</feature>
<proteinExistence type="predicted"/>
<reference evidence="2 3" key="1">
    <citation type="journal article" date="2012" name="J. Bacteriol.">
        <title>Draft Genome Sequence of the Extremely Halophilic Archaeon Halogranum salarium B-1T.</title>
        <authorList>
            <person name="Kim K.K."/>
            <person name="Lee K.C."/>
            <person name="Lee J.S."/>
        </authorList>
    </citation>
    <scope>NUCLEOTIDE SEQUENCE [LARGE SCALE GENOMIC DNA]</scope>
    <source>
        <strain evidence="2 3">B-1</strain>
    </source>
</reference>
<keyword evidence="1" id="KW-1133">Transmembrane helix</keyword>
<dbReference type="EMBL" id="ALJD01000017">
    <property type="protein sequence ID" value="EJN56992.1"/>
    <property type="molecule type" value="Genomic_DNA"/>
</dbReference>
<evidence type="ECO:0000256" key="1">
    <source>
        <dbReference type="SAM" id="Phobius"/>
    </source>
</evidence>
<sequence>MVYGTQILWTRERKNGFLNCTRKRKLNFADFESSRLVELCSSTLVSYSCMRSSQFNSTMADSTNSTTTVSRWAIKLFTQLIAITLAVSIVSVGTTIASNAAVGLSGGAKESLNIPRWLYVATGGAAIGTSALLASFVTDRMFIRAIHQWRHHLGNVQNFESVGKRLAEGIGLVLLGLVIYRGLLGPQIPTVNFAIVFVFAGLRAGLTMAAYLFGNVWSLVNPWRTISEYLPNGFISYPSRFGRWPAVTGLLALVWIETTSGITKQPSLLAVVVLMYSVITIIGASVFGPEEWFTRADPVSVFFYFYSRVSPLSWDSDGLQLRLPGMRLVEDDTVTGLDDIAFVVALVWELTFSGFVTTAPGAGFVRAVVDLGFPPLALYGMLYLGGFLLFVGAYLLAADVTASRLQTYRTSRELAIQFAPSLLAIAAGYHLAHYFGFFVSLLPSLASVLVSPLSPSSNPLVLTLPAWFGGLNIFFVLAGHILAIWVAHSTAYRLFPTRTQAISSQYAFVVVMMMYTSVSLWLISLPTQSPAFI</sequence>
<dbReference type="AlphaFoldDB" id="J3ESP8"/>